<gene>
    <name evidence="1" type="ORF">WMSIL1_LOCUS8543</name>
</gene>
<dbReference type="AlphaFoldDB" id="A0A564YS12"/>
<evidence type="ECO:0000313" key="1">
    <source>
        <dbReference type="EMBL" id="VUZ49488.1"/>
    </source>
</evidence>
<reference evidence="1 2" key="1">
    <citation type="submission" date="2019-07" db="EMBL/GenBank/DDBJ databases">
        <authorList>
            <person name="Jastrzebski P J."/>
            <person name="Paukszto L."/>
            <person name="Jastrzebski P J."/>
        </authorList>
    </citation>
    <scope>NUCLEOTIDE SEQUENCE [LARGE SCALE GENOMIC DNA]</scope>
    <source>
        <strain evidence="1 2">WMS-il1</strain>
    </source>
</reference>
<protein>
    <submittedName>
        <fullName evidence="1">Uncharacterized protein</fullName>
    </submittedName>
</protein>
<evidence type="ECO:0000313" key="2">
    <source>
        <dbReference type="Proteomes" id="UP000321570"/>
    </source>
</evidence>
<dbReference type="Proteomes" id="UP000321570">
    <property type="component" value="Unassembled WGS sequence"/>
</dbReference>
<organism evidence="1 2">
    <name type="scientific">Hymenolepis diminuta</name>
    <name type="common">Rat tapeworm</name>
    <dbReference type="NCBI Taxonomy" id="6216"/>
    <lineage>
        <taxon>Eukaryota</taxon>
        <taxon>Metazoa</taxon>
        <taxon>Spiralia</taxon>
        <taxon>Lophotrochozoa</taxon>
        <taxon>Platyhelminthes</taxon>
        <taxon>Cestoda</taxon>
        <taxon>Eucestoda</taxon>
        <taxon>Cyclophyllidea</taxon>
        <taxon>Hymenolepididae</taxon>
        <taxon>Hymenolepis</taxon>
    </lineage>
</organism>
<sequence>MCWFSAAQLLQNDLLNSVIQLGTPSSGNGSGVKCGWNALLQLLKGPPFVRFEVVHQLCLSKLDAFTLPTLGSLCSATSNQTLLDVTFYESEFLNSIIDFDSPNRSPGTHLSSTLPRLLLKVEHYTFLLERLDPSFNRQTKSLSARLANSFYFTCRIWRYMCFVYQL</sequence>
<dbReference type="EMBL" id="CABIJS010000333">
    <property type="protein sequence ID" value="VUZ49488.1"/>
    <property type="molecule type" value="Genomic_DNA"/>
</dbReference>
<keyword evidence="2" id="KW-1185">Reference proteome</keyword>
<accession>A0A564YS12</accession>
<name>A0A564YS12_HYMDI</name>
<proteinExistence type="predicted"/>